<gene>
    <name evidence="1" type="ORF">AAF712_013360</name>
</gene>
<evidence type="ECO:0000313" key="1">
    <source>
        <dbReference type="EMBL" id="KAL0059878.1"/>
    </source>
</evidence>
<accession>A0ABR2ZEY3</accession>
<protein>
    <recommendedName>
        <fullName evidence="3">AB hydrolase-1 domain-containing protein</fullName>
    </recommendedName>
</protein>
<comment type="caution">
    <text evidence="1">The sequence shown here is derived from an EMBL/GenBank/DDBJ whole genome shotgun (WGS) entry which is preliminary data.</text>
</comment>
<dbReference type="InterPro" id="IPR029058">
    <property type="entry name" value="AB_hydrolase_fold"/>
</dbReference>
<dbReference type="EMBL" id="JBBXMP010000202">
    <property type="protein sequence ID" value="KAL0059878.1"/>
    <property type="molecule type" value="Genomic_DNA"/>
</dbReference>
<sequence length="152" mass="17441">MTYRHPRAKSSFSLASIGSTGLSDPFKDLNIPNEDLVMSSQEFEIVRNTLQKGMNGPLNYYRTWKHRHDEELDAGLPSNLRPDLPVLFMWGTRDTTTTTFVIEKAHKFIPRIQDVALEGRGHWLMVEAKDEVAEKVLSWLEGLMESPRRGKL</sequence>
<name>A0ABR2ZEY3_9AGAR</name>
<organism evidence="1 2">
    <name type="scientific">Marasmius tenuissimus</name>
    <dbReference type="NCBI Taxonomy" id="585030"/>
    <lineage>
        <taxon>Eukaryota</taxon>
        <taxon>Fungi</taxon>
        <taxon>Dikarya</taxon>
        <taxon>Basidiomycota</taxon>
        <taxon>Agaricomycotina</taxon>
        <taxon>Agaricomycetes</taxon>
        <taxon>Agaricomycetidae</taxon>
        <taxon>Agaricales</taxon>
        <taxon>Marasmiineae</taxon>
        <taxon>Marasmiaceae</taxon>
        <taxon>Marasmius</taxon>
    </lineage>
</organism>
<reference evidence="1 2" key="1">
    <citation type="submission" date="2024-05" db="EMBL/GenBank/DDBJ databases">
        <title>A draft genome resource for the thread blight pathogen Marasmius tenuissimus strain MS-2.</title>
        <authorList>
            <person name="Yulfo-Soto G.E."/>
            <person name="Baruah I.K."/>
            <person name="Amoako-Attah I."/>
            <person name="Bukari Y."/>
            <person name="Meinhardt L.W."/>
            <person name="Bailey B.A."/>
            <person name="Cohen S.P."/>
        </authorList>
    </citation>
    <scope>NUCLEOTIDE SEQUENCE [LARGE SCALE GENOMIC DNA]</scope>
    <source>
        <strain evidence="1 2">MS-2</strain>
    </source>
</reference>
<dbReference type="PANTHER" id="PTHR43329">
    <property type="entry name" value="EPOXIDE HYDROLASE"/>
    <property type="match status" value="1"/>
</dbReference>
<evidence type="ECO:0000313" key="2">
    <source>
        <dbReference type="Proteomes" id="UP001437256"/>
    </source>
</evidence>
<dbReference type="Proteomes" id="UP001437256">
    <property type="component" value="Unassembled WGS sequence"/>
</dbReference>
<dbReference type="Gene3D" id="3.40.50.1820">
    <property type="entry name" value="alpha/beta hydrolase"/>
    <property type="match status" value="1"/>
</dbReference>
<keyword evidence="2" id="KW-1185">Reference proteome</keyword>
<dbReference type="SUPFAM" id="SSF53474">
    <property type="entry name" value="alpha/beta-Hydrolases"/>
    <property type="match status" value="1"/>
</dbReference>
<evidence type="ECO:0008006" key="3">
    <source>
        <dbReference type="Google" id="ProtNLM"/>
    </source>
</evidence>
<proteinExistence type="predicted"/>